<evidence type="ECO:0000256" key="6">
    <source>
        <dbReference type="RuleBase" id="RU362075"/>
    </source>
</evidence>
<comment type="caution">
    <text evidence="9">The sequence shown here is derived from an EMBL/GenBank/DDBJ whole genome shotgun (WGS) entry which is preliminary data.</text>
</comment>
<keyword evidence="3 6" id="KW-0125">Carotenoid biosynthesis</keyword>
<dbReference type="PANTHER" id="PTHR43734">
    <property type="entry name" value="PHYTOENE DESATURASE"/>
    <property type="match status" value="1"/>
</dbReference>
<evidence type="ECO:0000256" key="4">
    <source>
        <dbReference type="ARBA" id="ARBA00023002"/>
    </source>
</evidence>
<dbReference type="InterPro" id="IPR001613">
    <property type="entry name" value="Flavin_amine_oxidase"/>
</dbReference>
<organism evidence="9 12">
    <name type="scientific">Frigoribacterium faeni</name>
    <dbReference type="NCBI Taxonomy" id="145483"/>
    <lineage>
        <taxon>Bacteria</taxon>
        <taxon>Bacillati</taxon>
        <taxon>Actinomycetota</taxon>
        <taxon>Actinomycetes</taxon>
        <taxon>Micrococcales</taxon>
        <taxon>Microbacteriaceae</taxon>
        <taxon>Frigoribacterium</taxon>
    </lineage>
</organism>
<dbReference type="Proteomes" id="UP000321154">
    <property type="component" value="Unassembled WGS sequence"/>
</dbReference>
<dbReference type="Gene3D" id="3.50.50.60">
    <property type="entry name" value="FAD/NAD(P)-binding domain"/>
    <property type="match status" value="2"/>
</dbReference>
<evidence type="ECO:0000256" key="1">
    <source>
        <dbReference type="ARBA" id="ARBA00001974"/>
    </source>
</evidence>
<evidence type="ECO:0000256" key="5">
    <source>
        <dbReference type="PIRSR" id="PIRSR601613-1"/>
    </source>
</evidence>
<gene>
    <name evidence="9" type="ORF">FB463_002302</name>
    <name evidence="10" type="ORF">FB463_002721</name>
    <name evidence="8" type="ORF">FFA01_23920</name>
</gene>
<dbReference type="PRINTS" id="PR00757">
    <property type="entry name" value="AMINEOXDASEF"/>
</dbReference>
<evidence type="ECO:0000313" key="8">
    <source>
        <dbReference type="EMBL" id="GEK84083.1"/>
    </source>
</evidence>
<dbReference type="AlphaFoldDB" id="A0A7W3JJP7"/>
<proteinExistence type="inferred from homology"/>
<evidence type="ECO:0000259" key="7">
    <source>
        <dbReference type="Pfam" id="PF01593"/>
    </source>
</evidence>
<sequence length="553" mass="60144">MSTPWLDRATGDTTVERHGRRAVVIGGGISGLASAALLAREGHDVTLLEKNDAVGGRAGSWSHDGFRFDLGPSWYLMPEVFDHFFRLMGTSSDEQLDLIELDPGYRVLFEPAADGTSDAPIDVPRGLEENIALFESIEPGSGDRMRGYLRSARDTYEMAKQRFLYTSFESVGPLLRGDVVVRLPKLARLLLQDLDSFASRTVKEPRLRQILGYPAVFLGSSPFRTPSMYHLMSTLDLDDGVLYPRGGLIAVIDAIERVAREAGVRIETEATVTRVITSVGPDHRAAGGTAGKGALATGVEYADGRGAVQRLDADVVVGAADLHHMETQLLPTGLRTYDESYWSKRDPGPSALLMYLGVEGEVPELEHHTLLFANDWHENFDRIFGSDKRIPDPPSLYVCKPSTVDPSTAPEGHTNLFVLVPLPADPALGRGDGDGDGDTLIERLADLVIDQIASWAGVPDLAERIVLRRTRGPRDFVDDVNAWSGSMLGPAHTLDQSAMFRAGNTSEHVQNLFYVGGSVRPGIGLPMCLISAEILLKNLRGDRSTEPLPEPAA</sequence>
<dbReference type="Pfam" id="PF01593">
    <property type="entry name" value="Amino_oxidase"/>
    <property type="match status" value="1"/>
</dbReference>
<evidence type="ECO:0000313" key="12">
    <source>
        <dbReference type="Proteomes" id="UP000522688"/>
    </source>
</evidence>
<dbReference type="GO" id="GO:0016117">
    <property type="term" value="P:carotenoid biosynthetic process"/>
    <property type="evidence" value="ECO:0007669"/>
    <property type="project" value="UniProtKB-KW"/>
</dbReference>
<reference evidence="8 11" key="1">
    <citation type="submission" date="2019-07" db="EMBL/GenBank/DDBJ databases">
        <title>Whole genome shotgun sequence of Frigoribacterium faeni NBRC 103066.</title>
        <authorList>
            <person name="Hosoyama A."/>
            <person name="Uohara A."/>
            <person name="Ohji S."/>
            <person name="Ichikawa N."/>
        </authorList>
    </citation>
    <scope>NUCLEOTIDE SEQUENCE [LARGE SCALE GENOMIC DNA]</scope>
    <source>
        <strain evidence="8 11">NBRC 103066</strain>
    </source>
</reference>
<evidence type="ECO:0000256" key="2">
    <source>
        <dbReference type="ARBA" id="ARBA00004829"/>
    </source>
</evidence>
<dbReference type="RefSeq" id="WP_167627365.1">
    <property type="nucleotide sequence ID" value="NZ_BAAAHR010000006.1"/>
</dbReference>
<comment type="similarity">
    <text evidence="6">Belongs to the carotenoid/retinoid oxidoreductase family.</text>
</comment>
<name>A0A7W3JJP7_9MICO</name>
<comment type="cofactor">
    <cofactor evidence="1">
        <name>FAD</name>
        <dbReference type="ChEBI" id="CHEBI:57692"/>
    </cofactor>
</comment>
<dbReference type="InterPro" id="IPR014105">
    <property type="entry name" value="Carotenoid/retinoid_OxRdtase"/>
</dbReference>
<feature type="binding site" evidence="5">
    <location>
        <position position="30"/>
    </location>
    <ligand>
        <name>FAD</name>
        <dbReference type="ChEBI" id="CHEBI:57692"/>
    </ligand>
</feature>
<keyword evidence="11" id="KW-1185">Reference proteome</keyword>
<accession>A0A7W3JJP7</accession>
<evidence type="ECO:0000313" key="10">
    <source>
        <dbReference type="EMBL" id="MBA8814448.1"/>
    </source>
</evidence>
<protein>
    <submittedName>
        <fullName evidence="9">Phytoene desaturase</fullName>
    </submittedName>
</protein>
<evidence type="ECO:0000313" key="9">
    <source>
        <dbReference type="EMBL" id="MBA8814036.1"/>
    </source>
</evidence>
<comment type="pathway">
    <text evidence="2 6">Carotenoid biosynthesis.</text>
</comment>
<dbReference type="SUPFAM" id="SSF51905">
    <property type="entry name" value="FAD/NAD(P)-binding domain"/>
    <property type="match status" value="1"/>
</dbReference>
<feature type="domain" description="Amine oxidase" evidence="7">
    <location>
        <begin position="29"/>
        <end position="532"/>
    </location>
</feature>
<evidence type="ECO:0000313" key="11">
    <source>
        <dbReference type="Proteomes" id="UP000321154"/>
    </source>
</evidence>
<dbReference type="InterPro" id="IPR036188">
    <property type="entry name" value="FAD/NAD-bd_sf"/>
</dbReference>
<dbReference type="EMBL" id="JACGWW010000003">
    <property type="protein sequence ID" value="MBA8814036.1"/>
    <property type="molecule type" value="Genomic_DNA"/>
</dbReference>
<dbReference type="InterPro" id="IPR002937">
    <property type="entry name" value="Amino_oxidase"/>
</dbReference>
<dbReference type="PANTHER" id="PTHR43734:SF1">
    <property type="entry name" value="PHYTOENE DESATURASE"/>
    <property type="match status" value="1"/>
</dbReference>
<dbReference type="EMBL" id="JACGWW010000005">
    <property type="protein sequence ID" value="MBA8814448.1"/>
    <property type="molecule type" value="Genomic_DNA"/>
</dbReference>
<dbReference type="EMBL" id="BJUV01000027">
    <property type="protein sequence ID" value="GEK84083.1"/>
    <property type="molecule type" value="Genomic_DNA"/>
</dbReference>
<reference evidence="9 12" key="2">
    <citation type="submission" date="2020-07" db="EMBL/GenBank/DDBJ databases">
        <title>Sequencing the genomes of 1000 actinobacteria strains.</title>
        <authorList>
            <person name="Klenk H.-P."/>
        </authorList>
    </citation>
    <scope>NUCLEOTIDE SEQUENCE [LARGE SCALE GENOMIC DNA]</scope>
    <source>
        <strain evidence="9 12">DSM 10309</strain>
    </source>
</reference>
<dbReference type="Proteomes" id="UP000522688">
    <property type="component" value="Unassembled WGS sequence"/>
</dbReference>
<evidence type="ECO:0000256" key="3">
    <source>
        <dbReference type="ARBA" id="ARBA00022746"/>
    </source>
</evidence>
<keyword evidence="4 6" id="KW-0560">Oxidoreductase</keyword>
<dbReference type="GO" id="GO:0016491">
    <property type="term" value="F:oxidoreductase activity"/>
    <property type="evidence" value="ECO:0007669"/>
    <property type="project" value="UniProtKB-KW"/>
</dbReference>
<dbReference type="NCBIfam" id="TIGR02734">
    <property type="entry name" value="crtI_fam"/>
    <property type="match status" value="1"/>
</dbReference>